<dbReference type="InterPro" id="IPR041049">
    <property type="entry name" value="DUF5615"/>
</dbReference>
<dbReference type="AlphaFoldDB" id="A0A1I5WDR1"/>
<dbReference type="EMBL" id="FOXQ01000006">
    <property type="protein sequence ID" value="SFQ17874.1"/>
    <property type="molecule type" value="Genomic_DNA"/>
</dbReference>
<protein>
    <submittedName>
        <fullName evidence="2">Predicted nuclease, contains PIN domain, potential toxin-antitoxin system component</fullName>
    </submittedName>
</protein>
<dbReference type="Proteomes" id="UP000199031">
    <property type="component" value="Unassembled WGS sequence"/>
</dbReference>
<dbReference type="OrthoDB" id="27473at2"/>
<feature type="domain" description="DUF5615" evidence="1">
    <location>
        <begin position="3"/>
        <end position="105"/>
    </location>
</feature>
<organism evidence="2 3">
    <name type="scientific">Parafilimonas terrae</name>
    <dbReference type="NCBI Taxonomy" id="1465490"/>
    <lineage>
        <taxon>Bacteria</taxon>
        <taxon>Pseudomonadati</taxon>
        <taxon>Bacteroidota</taxon>
        <taxon>Chitinophagia</taxon>
        <taxon>Chitinophagales</taxon>
        <taxon>Chitinophagaceae</taxon>
        <taxon>Parafilimonas</taxon>
    </lineage>
</organism>
<keyword evidence="3" id="KW-1185">Reference proteome</keyword>
<gene>
    <name evidence="2" type="ORF">SAMN05444277_106119</name>
</gene>
<name>A0A1I5WDR1_9BACT</name>
<dbReference type="RefSeq" id="WP_090658424.1">
    <property type="nucleotide sequence ID" value="NZ_FOXQ01000006.1"/>
</dbReference>
<dbReference type="STRING" id="1465490.SAMN05444277_106119"/>
<dbReference type="Pfam" id="PF18480">
    <property type="entry name" value="DUF5615"/>
    <property type="match status" value="1"/>
</dbReference>
<proteinExistence type="predicted"/>
<evidence type="ECO:0000313" key="2">
    <source>
        <dbReference type="EMBL" id="SFQ17874.1"/>
    </source>
</evidence>
<accession>A0A1I5WDR1</accession>
<sequence length="113" mass="13134">MPKYLIDVNLPYYFSLWNNADFVHQRDIDDQASDDEVWNYAKKNNLTIISKDKDFSLMLLSYGPPPKVIHIKFGNVKMKTFFELLSGCWKDVEALIASNNLVNIYKTKIEAIV</sequence>
<evidence type="ECO:0000313" key="3">
    <source>
        <dbReference type="Proteomes" id="UP000199031"/>
    </source>
</evidence>
<reference evidence="2 3" key="1">
    <citation type="submission" date="2016-10" db="EMBL/GenBank/DDBJ databases">
        <authorList>
            <person name="de Groot N.N."/>
        </authorList>
    </citation>
    <scope>NUCLEOTIDE SEQUENCE [LARGE SCALE GENOMIC DNA]</scope>
    <source>
        <strain evidence="2 3">DSM 28286</strain>
    </source>
</reference>
<evidence type="ECO:0000259" key="1">
    <source>
        <dbReference type="Pfam" id="PF18480"/>
    </source>
</evidence>